<accession>A0A0H1BJW7</accession>
<evidence type="ECO:0000313" key="1">
    <source>
        <dbReference type="EMBL" id="KLJ11789.1"/>
    </source>
</evidence>
<organism evidence="1 2">
    <name type="scientific">Blastomyces silverae</name>
    <dbReference type="NCBI Taxonomy" id="2060906"/>
    <lineage>
        <taxon>Eukaryota</taxon>
        <taxon>Fungi</taxon>
        <taxon>Dikarya</taxon>
        <taxon>Ascomycota</taxon>
        <taxon>Pezizomycotina</taxon>
        <taxon>Eurotiomycetes</taxon>
        <taxon>Eurotiomycetidae</taxon>
        <taxon>Onygenales</taxon>
        <taxon>Ajellomycetaceae</taxon>
        <taxon>Blastomyces</taxon>
    </lineage>
</organism>
<gene>
    <name evidence="1" type="ORF">EMPG_13057</name>
</gene>
<reference evidence="2" key="1">
    <citation type="journal article" date="2015" name="PLoS Genet.">
        <title>The dynamic genome and transcriptome of the human fungal pathogen Blastomyces and close relative Emmonsia.</title>
        <authorList>
            <person name="Munoz J.F."/>
            <person name="Gauthier G.M."/>
            <person name="Desjardins C.A."/>
            <person name="Gallo J.E."/>
            <person name="Holder J."/>
            <person name="Sullivan T.D."/>
            <person name="Marty A.J."/>
            <person name="Carmen J.C."/>
            <person name="Chen Z."/>
            <person name="Ding L."/>
            <person name="Gujja S."/>
            <person name="Magrini V."/>
            <person name="Misas E."/>
            <person name="Mitreva M."/>
            <person name="Priest M."/>
            <person name="Saif S."/>
            <person name="Whiston E.A."/>
            <person name="Young S."/>
            <person name="Zeng Q."/>
            <person name="Goldman W.E."/>
            <person name="Mardis E.R."/>
            <person name="Taylor J.W."/>
            <person name="McEwen J.G."/>
            <person name="Clay O.K."/>
            <person name="Klein B.S."/>
            <person name="Cuomo C.A."/>
        </authorList>
    </citation>
    <scope>NUCLEOTIDE SEQUENCE [LARGE SCALE GENOMIC DNA]</scope>
    <source>
        <strain evidence="2">UAMH 139</strain>
    </source>
</reference>
<proteinExistence type="predicted"/>
<keyword evidence="2" id="KW-1185">Reference proteome</keyword>
<dbReference type="AlphaFoldDB" id="A0A0H1BJW7"/>
<dbReference type="Proteomes" id="UP000053573">
    <property type="component" value="Unassembled WGS sequence"/>
</dbReference>
<name>A0A0H1BJW7_9EURO</name>
<sequence length="68" mass="7543">MPVSQSVAQSLTLSSAVLLFAVNLSTSVLLQIIANIYDYLSSHHIISDQIYENLLRFLISDSCAETHF</sequence>
<protein>
    <submittedName>
        <fullName evidence="1">Uncharacterized protein</fullName>
    </submittedName>
</protein>
<comment type="caution">
    <text evidence="1">The sequence shown here is derived from an EMBL/GenBank/DDBJ whole genome shotgun (WGS) entry which is preliminary data.</text>
</comment>
<evidence type="ECO:0000313" key="2">
    <source>
        <dbReference type="Proteomes" id="UP000053573"/>
    </source>
</evidence>
<dbReference type="EMBL" id="LDEV01001353">
    <property type="protein sequence ID" value="KLJ11789.1"/>
    <property type="molecule type" value="Genomic_DNA"/>
</dbReference>